<sequence length="126" mass="13153">MDWVPPGDTSGGGGGTTSREEEIKIKVVGYVKNINIGGGGSRENEDEDAASGGGGGSGSRNHNGHVGEKGWGGGGNMNVWGRWIPARQSHPTPPSTNCQGMRWVQGMPTSISTLGHGRQSTMPQRR</sequence>
<feature type="region of interest" description="Disordered" evidence="1">
    <location>
        <begin position="34"/>
        <end position="75"/>
    </location>
</feature>
<organism evidence="2">
    <name type="scientific">Vitis vinifera</name>
    <name type="common">Grape</name>
    <dbReference type="NCBI Taxonomy" id="29760"/>
    <lineage>
        <taxon>Eukaryota</taxon>
        <taxon>Viridiplantae</taxon>
        <taxon>Streptophyta</taxon>
        <taxon>Embryophyta</taxon>
        <taxon>Tracheophyta</taxon>
        <taxon>Spermatophyta</taxon>
        <taxon>Magnoliopsida</taxon>
        <taxon>eudicotyledons</taxon>
        <taxon>Gunneridae</taxon>
        <taxon>Pentapetalae</taxon>
        <taxon>rosids</taxon>
        <taxon>Vitales</taxon>
        <taxon>Vitaceae</taxon>
        <taxon>Viteae</taxon>
        <taxon>Vitis</taxon>
    </lineage>
</organism>
<dbReference type="EMBL" id="AM485160">
    <property type="protein sequence ID" value="CAN68738.1"/>
    <property type="molecule type" value="Genomic_DNA"/>
</dbReference>
<accession>A5C7L6</accession>
<feature type="region of interest" description="Disordered" evidence="1">
    <location>
        <begin position="1"/>
        <end position="21"/>
    </location>
</feature>
<name>A5C7L6_VITVI</name>
<reference evidence="2" key="1">
    <citation type="journal article" date="2007" name="PLoS ONE">
        <title>The first genome sequence of an elite grapevine cultivar (Pinot noir Vitis vinifera L.): coping with a highly heterozygous genome.</title>
        <authorList>
            <person name="Velasco R."/>
            <person name="Zharkikh A."/>
            <person name="Troggio M."/>
            <person name="Cartwright D.A."/>
            <person name="Cestaro A."/>
            <person name="Pruss D."/>
            <person name="Pindo M."/>
            <person name="FitzGerald L.M."/>
            <person name="Vezzulli S."/>
            <person name="Reid J."/>
            <person name="Malacarne G."/>
            <person name="Iliev D."/>
            <person name="Coppola G."/>
            <person name="Wardell B."/>
            <person name="Micheletti D."/>
            <person name="Macalma T."/>
            <person name="Facci M."/>
            <person name="Mitchell J.T."/>
            <person name="Perazzolli M."/>
            <person name="Eldredge G."/>
            <person name="Gatto P."/>
            <person name="Oyzerski R."/>
            <person name="Moretto M."/>
            <person name="Gutin N."/>
            <person name="Stefanini M."/>
            <person name="Chen Y."/>
            <person name="Segala C."/>
            <person name="Davenport C."/>
            <person name="Dematte L."/>
            <person name="Mraz A."/>
            <person name="Battilana J."/>
            <person name="Stormo K."/>
            <person name="Costa F."/>
            <person name="Tao Q."/>
            <person name="Si-Ammour A."/>
            <person name="Harkins T."/>
            <person name="Lackey A."/>
            <person name="Perbost C."/>
            <person name="Taillon B."/>
            <person name="Stella A."/>
            <person name="Solovyev V."/>
            <person name="Fawcett J.A."/>
            <person name="Sterck L."/>
            <person name="Vandepoele K."/>
            <person name="Grando S.M."/>
            <person name="Toppo S."/>
            <person name="Moser C."/>
            <person name="Lanchbury J."/>
            <person name="Bogden R."/>
            <person name="Skolnick M."/>
            <person name="Sgaramella V."/>
            <person name="Bhatnagar S.K."/>
            <person name="Fontana P."/>
            <person name="Gutin A."/>
            <person name="Van de Peer Y."/>
            <person name="Salamini F."/>
            <person name="Viola R."/>
        </authorList>
    </citation>
    <scope>NUCLEOTIDE SEQUENCE</scope>
</reference>
<gene>
    <name evidence="2" type="ORF">VITISV_030195</name>
</gene>
<protein>
    <submittedName>
        <fullName evidence="2">Uncharacterized protein</fullName>
    </submittedName>
</protein>
<dbReference type="AlphaFoldDB" id="A5C7L6"/>
<evidence type="ECO:0000256" key="1">
    <source>
        <dbReference type="SAM" id="MobiDB-lite"/>
    </source>
</evidence>
<evidence type="ECO:0000313" key="2">
    <source>
        <dbReference type="EMBL" id="CAN68738.1"/>
    </source>
</evidence>
<proteinExistence type="predicted"/>